<reference evidence="1" key="1">
    <citation type="journal article" date="2019" name="bioRxiv">
        <title>The Genome of the Zebra Mussel, Dreissena polymorpha: A Resource for Invasive Species Research.</title>
        <authorList>
            <person name="McCartney M.A."/>
            <person name="Auch B."/>
            <person name="Kono T."/>
            <person name="Mallez S."/>
            <person name="Zhang Y."/>
            <person name="Obille A."/>
            <person name="Becker A."/>
            <person name="Abrahante J.E."/>
            <person name="Garbe J."/>
            <person name="Badalamenti J.P."/>
            <person name="Herman A."/>
            <person name="Mangelson H."/>
            <person name="Liachko I."/>
            <person name="Sullivan S."/>
            <person name="Sone E.D."/>
            <person name="Koren S."/>
            <person name="Silverstein K.A.T."/>
            <person name="Beckman K.B."/>
            <person name="Gohl D.M."/>
        </authorList>
    </citation>
    <scope>NUCLEOTIDE SEQUENCE</scope>
    <source>
        <strain evidence="1">Duluth1</strain>
        <tissue evidence="1">Whole animal</tissue>
    </source>
</reference>
<evidence type="ECO:0000313" key="1">
    <source>
        <dbReference type="EMBL" id="KAH3794515.1"/>
    </source>
</evidence>
<accession>A0A9D4F916</accession>
<reference evidence="1" key="2">
    <citation type="submission" date="2020-11" db="EMBL/GenBank/DDBJ databases">
        <authorList>
            <person name="McCartney M.A."/>
            <person name="Auch B."/>
            <person name="Kono T."/>
            <person name="Mallez S."/>
            <person name="Becker A."/>
            <person name="Gohl D.M."/>
            <person name="Silverstein K.A.T."/>
            <person name="Koren S."/>
            <person name="Bechman K.B."/>
            <person name="Herman A."/>
            <person name="Abrahante J.E."/>
            <person name="Garbe J."/>
        </authorList>
    </citation>
    <scope>NUCLEOTIDE SEQUENCE</scope>
    <source>
        <strain evidence="1">Duluth1</strain>
        <tissue evidence="1">Whole animal</tissue>
    </source>
</reference>
<gene>
    <name evidence="1" type="ORF">DPMN_148049</name>
</gene>
<name>A0A9D4F916_DREPO</name>
<organism evidence="1 2">
    <name type="scientific">Dreissena polymorpha</name>
    <name type="common">Zebra mussel</name>
    <name type="synonym">Mytilus polymorpha</name>
    <dbReference type="NCBI Taxonomy" id="45954"/>
    <lineage>
        <taxon>Eukaryota</taxon>
        <taxon>Metazoa</taxon>
        <taxon>Spiralia</taxon>
        <taxon>Lophotrochozoa</taxon>
        <taxon>Mollusca</taxon>
        <taxon>Bivalvia</taxon>
        <taxon>Autobranchia</taxon>
        <taxon>Heteroconchia</taxon>
        <taxon>Euheterodonta</taxon>
        <taxon>Imparidentia</taxon>
        <taxon>Neoheterodontei</taxon>
        <taxon>Myida</taxon>
        <taxon>Dreissenoidea</taxon>
        <taxon>Dreissenidae</taxon>
        <taxon>Dreissena</taxon>
    </lineage>
</organism>
<sequence length="100" mass="11690">MFQKPQNLINCLNKRRIRGGEKHHEVKGHREDQEGFLSKVEETEQDVTKHLHQLRTTLRLCKTLVVFIILYGCKPWTLHAEKECMPLDTSLFEYVAASPT</sequence>
<dbReference type="EMBL" id="JAIWYP010000007">
    <property type="protein sequence ID" value="KAH3794515.1"/>
    <property type="molecule type" value="Genomic_DNA"/>
</dbReference>
<dbReference type="Proteomes" id="UP000828390">
    <property type="component" value="Unassembled WGS sequence"/>
</dbReference>
<dbReference type="AlphaFoldDB" id="A0A9D4F916"/>
<protein>
    <submittedName>
        <fullName evidence="1">Uncharacterized protein</fullName>
    </submittedName>
</protein>
<evidence type="ECO:0000313" key="2">
    <source>
        <dbReference type="Proteomes" id="UP000828390"/>
    </source>
</evidence>
<proteinExistence type="predicted"/>
<keyword evidence="2" id="KW-1185">Reference proteome</keyword>
<comment type="caution">
    <text evidence="1">The sequence shown here is derived from an EMBL/GenBank/DDBJ whole genome shotgun (WGS) entry which is preliminary data.</text>
</comment>